<evidence type="ECO:0000256" key="2">
    <source>
        <dbReference type="ARBA" id="ARBA00022741"/>
    </source>
</evidence>
<evidence type="ECO:0000256" key="7">
    <source>
        <dbReference type="ARBA" id="ARBA00023235"/>
    </source>
</evidence>
<evidence type="ECO:0000259" key="12">
    <source>
        <dbReference type="PROSITE" id="PS51198"/>
    </source>
</evidence>
<dbReference type="PANTHER" id="PTHR11070:SF2">
    <property type="entry name" value="ATP-DEPENDENT DNA HELICASE SRS2"/>
    <property type="match status" value="1"/>
</dbReference>
<dbReference type="GO" id="GO:0016887">
    <property type="term" value="F:ATP hydrolysis activity"/>
    <property type="evidence" value="ECO:0007669"/>
    <property type="project" value="RHEA"/>
</dbReference>
<dbReference type="AlphaFoldDB" id="A0A2H0TFJ0"/>
<evidence type="ECO:0000256" key="8">
    <source>
        <dbReference type="ARBA" id="ARBA00034617"/>
    </source>
</evidence>
<dbReference type="EC" id="5.6.2.4" evidence="9"/>
<reference evidence="15" key="1">
    <citation type="submission" date="2017-09" db="EMBL/GenBank/DDBJ databases">
        <title>Depth-based differentiation of microbial function through sediment-hosted aquifers and enrichment of novel symbionts in the deep terrestrial subsurface.</title>
        <authorList>
            <person name="Probst A.J."/>
            <person name="Ladd B."/>
            <person name="Jarett J.K."/>
            <person name="Geller-Mcgrath D.E."/>
            <person name="Sieber C.M.K."/>
            <person name="Emerson J.B."/>
            <person name="Anantharaman K."/>
            <person name="Thomas B.C."/>
            <person name="Malmstrom R."/>
            <person name="Stieglmeier M."/>
            <person name="Klingl A."/>
            <person name="Woyke T."/>
            <person name="Ryan C.M."/>
            <person name="Banfield J.F."/>
        </authorList>
    </citation>
    <scope>NUCLEOTIDE SEQUENCE [LARGE SCALE GENOMIC DNA]</scope>
</reference>
<evidence type="ECO:0000256" key="5">
    <source>
        <dbReference type="ARBA" id="ARBA00022840"/>
    </source>
</evidence>
<dbReference type="GO" id="GO:0005524">
    <property type="term" value="F:ATP binding"/>
    <property type="evidence" value="ECO:0007669"/>
    <property type="project" value="UniProtKB-UniRule"/>
</dbReference>
<evidence type="ECO:0000256" key="11">
    <source>
        <dbReference type="PROSITE-ProRule" id="PRU00560"/>
    </source>
</evidence>
<protein>
    <recommendedName>
        <fullName evidence="9">DNA 3'-5' helicase</fullName>
        <ecNumber evidence="9">5.6.2.4</ecNumber>
    </recommendedName>
</protein>
<evidence type="ECO:0000256" key="1">
    <source>
        <dbReference type="ARBA" id="ARBA00009922"/>
    </source>
</evidence>
<comment type="similarity">
    <text evidence="1">Belongs to the helicase family. UvrD subfamily.</text>
</comment>
<organism evidence="14 15">
    <name type="scientific">Candidatus Niyogibacteria bacterium CG10_big_fil_rev_8_21_14_0_10_42_19</name>
    <dbReference type="NCBI Taxonomy" id="1974725"/>
    <lineage>
        <taxon>Bacteria</taxon>
        <taxon>Candidatus Niyogiibacteriota</taxon>
    </lineage>
</organism>
<proteinExistence type="inferred from homology"/>
<evidence type="ECO:0000313" key="15">
    <source>
        <dbReference type="Proteomes" id="UP000229383"/>
    </source>
</evidence>
<keyword evidence="4 11" id="KW-0347">Helicase</keyword>
<evidence type="ECO:0000256" key="9">
    <source>
        <dbReference type="ARBA" id="ARBA00034808"/>
    </source>
</evidence>
<dbReference type="PANTHER" id="PTHR11070">
    <property type="entry name" value="UVRD / RECB / PCRA DNA HELICASE FAMILY MEMBER"/>
    <property type="match status" value="1"/>
</dbReference>
<dbReference type="CDD" id="cd18807">
    <property type="entry name" value="SF1_C_UvrD"/>
    <property type="match status" value="1"/>
</dbReference>
<gene>
    <name evidence="14" type="ORF">COU46_02080</name>
</gene>
<keyword evidence="5 11" id="KW-0067">ATP-binding</keyword>
<dbReference type="InterPro" id="IPR000212">
    <property type="entry name" value="DNA_helicase_UvrD/REP"/>
</dbReference>
<dbReference type="Gene3D" id="3.40.50.300">
    <property type="entry name" value="P-loop containing nucleotide triphosphate hydrolases"/>
    <property type="match status" value="2"/>
</dbReference>
<comment type="catalytic activity">
    <reaction evidence="10">
        <text>ATP + H2O = ADP + phosphate + H(+)</text>
        <dbReference type="Rhea" id="RHEA:13065"/>
        <dbReference type="ChEBI" id="CHEBI:15377"/>
        <dbReference type="ChEBI" id="CHEBI:15378"/>
        <dbReference type="ChEBI" id="CHEBI:30616"/>
        <dbReference type="ChEBI" id="CHEBI:43474"/>
        <dbReference type="ChEBI" id="CHEBI:456216"/>
        <dbReference type="EC" id="5.6.2.4"/>
    </reaction>
</comment>
<dbReference type="InterPro" id="IPR013986">
    <property type="entry name" value="DExx_box_DNA_helicase_dom_sf"/>
</dbReference>
<keyword evidence="7" id="KW-0413">Isomerase</keyword>
<feature type="domain" description="UvrD-like helicase C-terminal" evidence="13">
    <location>
        <begin position="298"/>
        <end position="553"/>
    </location>
</feature>
<dbReference type="PROSITE" id="PS51217">
    <property type="entry name" value="UVRD_HELICASE_CTER"/>
    <property type="match status" value="1"/>
</dbReference>
<keyword evidence="6" id="KW-0238">DNA-binding</keyword>
<keyword evidence="2 11" id="KW-0547">Nucleotide-binding</keyword>
<dbReference type="SUPFAM" id="SSF52540">
    <property type="entry name" value="P-loop containing nucleoside triphosphate hydrolases"/>
    <property type="match status" value="1"/>
</dbReference>
<feature type="domain" description="UvrD-like helicase ATP-binding" evidence="12">
    <location>
        <begin position="3"/>
        <end position="297"/>
    </location>
</feature>
<evidence type="ECO:0000259" key="13">
    <source>
        <dbReference type="PROSITE" id="PS51217"/>
    </source>
</evidence>
<feature type="binding site" evidence="11">
    <location>
        <begin position="24"/>
        <end position="31"/>
    </location>
    <ligand>
        <name>ATP</name>
        <dbReference type="ChEBI" id="CHEBI:30616"/>
    </ligand>
</feature>
<dbReference type="GO" id="GO:0005829">
    <property type="term" value="C:cytosol"/>
    <property type="evidence" value="ECO:0007669"/>
    <property type="project" value="TreeGrafter"/>
</dbReference>
<dbReference type="InterPro" id="IPR014016">
    <property type="entry name" value="UvrD-like_ATP-bd"/>
</dbReference>
<evidence type="ECO:0000256" key="3">
    <source>
        <dbReference type="ARBA" id="ARBA00022801"/>
    </source>
</evidence>
<dbReference type="Pfam" id="PF00580">
    <property type="entry name" value="UvrD-helicase"/>
    <property type="match status" value="1"/>
</dbReference>
<dbReference type="InterPro" id="IPR014017">
    <property type="entry name" value="DNA_helicase_UvrD-like_C"/>
</dbReference>
<dbReference type="GO" id="GO:0003677">
    <property type="term" value="F:DNA binding"/>
    <property type="evidence" value="ECO:0007669"/>
    <property type="project" value="UniProtKB-KW"/>
</dbReference>
<dbReference type="Pfam" id="PF13361">
    <property type="entry name" value="UvrD_C"/>
    <property type="match status" value="1"/>
</dbReference>
<dbReference type="GO" id="GO:0000725">
    <property type="term" value="P:recombinational repair"/>
    <property type="evidence" value="ECO:0007669"/>
    <property type="project" value="TreeGrafter"/>
</dbReference>
<sequence>MKESLNPAQKKAVFHKDGPLLIVAGAGSGKTKALSHRIACLIASGVEGGNILAVTFTNKAANEMKERVGVLLSGMTKNRPKNPRLFFGSGPREPWIGTFHALGCYILRHEGGAIGLTGNFSILDDEERLSLIKEAQKDLVIDPIQIPPAKVKAVISRSKGELIDPGTFRDNNFGNYFYERVSSIWDLYEEKLSTATSVDFDDLLLKPVRLFRDRPDILKKYQDRWKYLNIDEYQDTNHAQYVLANLLAKEHCNICVVGDVDQCIYSWRGADFRNILAFERDWPGSKTITLVENYRSSEFILNAANAVIANNKERVPKDLFTSKKGGDRLQFFAAQDETHEAVYVIEKIKELVEEGAPLEEIAVLFRTNFQSRVLEEEFLKAAIPYRVSGVRFYQRKEIKDILAYIRVALNRNDLLSLKRIINVPPRRIGKALIAKVIGKAELGASEKQKVEPFFAIISDIEKVILEEPPSKALKIIFGKTGYFDMWDPDTEEGETRIYNLKELVNVAARYDNIQDHIEAMSKMLEDAALMSEQDSFKENKIAVNLMTVHAAKGLEFDNIFIVGLEEGLFPHASMEGDDGVSRGEEERRLFYVALTRARKKIFLSFTFFRKIFGEKRTNTLSRFLSEIPAHLYEGAADDNKIVEY</sequence>
<dbReference type="Gene3D" id="1.10.10.160">
    <property type="match status" value="1"/>
</dbReference>
<dbReference type="CDD" id="cd17932">
    <property type="entry name" value="DEXQc_UvrD"/>
    <property type="match status" value="1"/>
</dbReference>
<dbReference type="PROSITE" id="PS51198">
    <property type="entry name" value="UVRD_HELICASE_ATP_BIND"/>
    <property type="match status" value="1"/>
</dbReference>
<evidence type="ECO:0000256" key="6">
    <source>
        <dbReference type="ARBA" id="ARBA00023125"/>
    </source>
</evidence>
<dbReference type="GO" id="GO:0043138">
    <property type="term" value="F:3'-5' DNA helicase activity"/>
    <property type="evidence" value="ECO:0007669"/>
    <property type="project" value="UniProtKB-EC"/>
</dbReference>
<evidence type="ECO:0000256" key="4">
    <source>
        <dbReference type="ARBA" id="ARBA00022806"/>
    </source>
</evidence>
<evidence type="ECO:0000256" key="10">
    <source>
        <dbReference type="ARBA" id="ARBA00048988"/>
    </source>
</evidence>
<comment type="catalytic activity">
    <reaction evidence="8">
        <text>Couples ATP hydrolysis with the unwinding of duplex DNA by translocating in the 3'-5' direction.</text>
        <dbReference type="EC" id="5.6.2.4"/>
    </reaction>
</comment>
<accession>A0A2H0TFJ0</accession>
<keyword evidence="3 11" id="KW-0378">Hydrolase</keyword>
<dbReference type="Proteomes" id="UP000229383">
    <property type="component" value="Unassembled WGS sequence"/>
</dbReference>
<name>A0A2H0TFJ0_9BACT</name>
<comment type="caution">
    <text evidence="14">The sequence shown here is derived from an EMBL/GenBank/DDBJ whole genome shotgun (WGS) entry which is preliminary data.</text>
</comment>
<evidence type="ECO:0000313" key="14">
    <source>
        <dbReference type="EMBL" id="PIR70310.1"/>
    </source>
</evidence>
<dbReference type="EMBL" id="PFCN01000026">
    <property type="protein sequence ID" value="PIR70310.1"/>
    <property type="molecule type" value="Genomic_DNA"/>
</dbReference>
<dbReference type="InterPro" id="IPR027417">
    <property type="entry name" value="P-loop_NTPase"/>
</dbReference>
<dbReference type="Gene3D" id="1.10.486.10">
    <property type="entry name" value="PCRA, domain 4"/>
    <property type="match status" value="1"/>
</dbReference>
<dbReference type="GO" id="GO:0033202">
    <property type="term" value="C:DNA helicase complex"/>
    <property type="evidence" value="ECO:0007669"/>
    <property type="project" value="TreeGrafter"/>
</dbReference>